<dbReference type="EMBL" id="NBTX02000002">
    <property type="protein sequence ID" value="PNL73848.1"/>
    <property type="molecule type" value="Genomic_DNA"/>
</dbReference>
<proteinExistence type="predicted"/>
<dbReference type="RefSeq" id="WP_019232982.1">
    <property type="nucleotide sequence ID" value="NZ_CAAAHR010000025.1"/>
</dbReference>
<organism evidence="1 2">
    <name type="scientific">Legionella anisa</name>
    <dbReference type="NCBI Taxonomy" id="28082"/>
    <lineage>
        <taxon>Bacteria</taxon>
        <taxon>Pseudomonadati</taxon>
        <taxon>Pseudomonadota</taxon>
        <taxon>Gammaproteobacteria</taxon>
        <taxon>Legionellales</taxon>
        <taxon>Legionellaceae</taxon>
        <taxon>Legionella</taxon>
    </lineage>
</organism>
<dbReference type="AlphaFoldDB" id="A0AAX0X067"/>
<protein>
    <submittedName>
        <fullName evidence="1">Uncharacterized protein</fullName>
    </submittedName>
</protein>
<dbReference type="Proteomes" id="UP000192511">
    <property type="component" value="Unassembled WGS sequence"/>
</dbReference>
<dbReference type="GeneID" id="98067512"/>
<reference evidence="1" key="1">
    <citation type="submission" date="2017-12" db="EMBL/GenBank/DDBJ databases">
        <title>FDA dAtabase for Regulatory Grade micrObial Sequences (FDA-ARGOS): Supporting development and validation of Infectious Disease Dx tests.</title>
        <authorList>
            <person name="Kerrigan L."/>
            <person name="Tallon L.J."/>
            <person name="Sadzewicz L."/>
            <person name="Sengamalay N."/>
            <person name="Ott S."/>
            <person name="Godinez A."/>
            <person name="Nagaraj S."/>
            <person name="Vavikolanu K."/>
            <person name="Vyas G."/>
            <person name="Nadendla S."/>
            <person name="Aluvathingal J."/>
            <person name="Sichtig H."/>
        </authorList>
    </citation>
    <scope>NUCLEOTIDE SEQUENCE [LARGE SCALE GENOMIC DNA]</scope>
    <source>
        <strain evidence="1">FDAARGOS_200</strain>
    </source>
</reference>
<evidence type="ECO:0000313" key="2">
    <source>
        <dbReference type="Proteomes" id="UP000192511"/>
    </source>
</evidence>
<keyword evidence="2" id="KW-1185">Reference proteome</keyword>
<evidence type="ECO:0000313" key="1">
    <source>
        <dbReference type="EMBL" id="PNL73848.1"/>
    </source>
</evidence>
<accession>A0AAX0X067</accession>
<sequence>MSHQYAAKIYVDDTIIANSSGDNVEQLYVWMLAKVNGSRGNIRGEIIENATQKIVRHFKKAAIE</sequence>
<gene>
    <name evidence="1" type="ORF">A6J39_000775</name>
</gene>
<comment type="caution">
    <text evidence="1">The sequence shown here is derived from an EMBL/GenBank/DDBJ whole genome shotgun (WGS) entry which is preliminary data.</text>
</comment>
<name>A0AAX0X067_9GAMM</name>